<gene>
    <name evidence="1" type="ORF">AC579_4663</name>
</gene>
<evidence type="ECO:0000313" key="2">
    <source>
        <dbReference type="Proteomes" id="UP000073492"/>
    </source>
</evidence>
<comment type="caution">
    <text evidence="1">The sequence shown here is derived from an EMBL/GenBank/DDBJ whole genome shotgun (WGS) entry which is preliminary data.</text>
</comment>
<evidence type="ECO:0000313" key="1">
    <source>
        <dbReference type="EMBL" id="KXT12018.1"/>
    </source>
</evidence>
<dbReference type="EMBL" id="LFZO01000169">
    <property type="protein sequence ID" value="KXT12018.1"/>
    <property type="molecule type" value="Genomic_DNA"/>
</dbReference>
<dbReference type="OrthoDB" id="3648185at2759"/>
<name>A0A139IB93_9PEZI</name>
<organism evidence="1 2">
    <name type="scientific">Pseudocercospora musae</name>
    <dbReference type="NCBI Taxonomy" id="113226"/>
    <lineage>
        <taxon>Eukaryota</taxon>
        <taxon>Fungi</taxon>
        <taxon>Dikarya</taxon>
        <taxon>Ascomycota</taxon>
        <taxon>Pezizomycotina</taxon>
        <taxon>Dothideomycetes</taxon>
        <taxon>Dothideomycetidae</taxon>
        <taxon>Mycosphaerellales</taxon>
        <taxon>Mycosphaerellaceae</taxon>
        <taxon>Pseudocercospora</taxon>
    </lineage>
</organism>
<keyword evidence="2" id="KW-1185">Reference proteome</keyword>
<dbReference type="Proteomes" id="UP000073492">
    <property type="component" value="Unassembled WGS sequence"/>
</dbReference>
<sequence>MTTPQAQLPASAGARVVGIPELLEQILLKLIEVPSSDAEEELKEKFEDGTVGLQTVLLSQRTSQAFRDTVIGSPAIQRALFGEDAKPAVDGYPKANPLLDHCVIGYGLPESSPFRVNIYPVYDLTQPNSTGLAHRGYVVRLHRMYSTRNRIDMRKRQGVDVRASWRQMHLLSETGSTPIIQLVLKWVSGKSILDGQWDNPTLGEVFDLLHGTKATP</sequence>
<proteinExistence type="predicted"/>
<dbReference type="AlphaFoldDB" id="A0A139IB93"/>
<reference evidence="1 2" key="1">
    <citation type="submission" date="2015-07" db="EMBL/GenBank/DDBJ databases">
        <title>Comparative genomics of the Sigatoka disease complex on banana suggests a link between parallel evolutionary changes in Pseudocercospora fijiensis and Pseudocercospora eumusae and increased virulence on the banana host.</title>
        <authorList>
            <person name="Chang T.-C."/>
            <person name="Salvucci A."/>
            <person name="Crous P.W."/>
            <person name="Stergiopoulos I."/>
        </authorList>
    </citation>
    <scope>NUCLEOTIDE SEQUENCE [LARGE SCALE GENOMIC DNA]</scope>
    <source>
        <strain evidence="1 2">CBS 116634</strain>
    </source>
</reference>
<accession>A0A139IB93</accession>
<protein>
    <submittedName>
        <fullName evidence="1">Uncharacterized protein</fullName>
    </submittedName>
</protein>